<reference evidence="2" key="1">
    <citation type="submission" date="2014-09" db="EMBL/GenBank/DDBJ databases">
        <authorList>
            <person name="Sharma Rahul"/>
            <person name="Thines Marco"/>
        </authorList>
    </citation>
    <scope>NUCLEOTIDE SEQUENCE [LARGE SCALE GENOMIC DNA]</scope>
</reference>
<proteinExistence type="predicted"/>
<name>A0A0P1AIN6_PLAHL</name>
<accession>A0A0P1AIN6</accession>
<keyword evidence="2" id="KW-1185">Reference proteome</keyword>
<dbReference type="Proteomes" id="UP000054928">
    <property type="component" value="Unassembled WGS sequence"/>
</dbReference>
<dbReference type="EMBL" id="CCYD01000482">
    <property type="protein sequence ID" value="CEG40408.1"/>
    <property type="molecule type" value="Genomic_DNA"/>
</dbReference>
<evidence type="ECO:0000313" key="2">
    <source>
        <dbReference type="Proteomes" id="UP000054928"/>
    </source>
</evidence>
<protein>
    <submittedName>
        <fullName evidence="1">Uncharacterized protein</fullName>
    </submittedName>
</protein>
<organism evidence="1 2">
    <name type="scientific">Plasmopara halstedii</name>
    <name type="common">Downy mildew of sunflower</name>
    <dbReference type="NCBI Taxonomy" id="4781"/>
    <lineage>
        <taxon>Eukaryota</taxon>
        <taxon>Sar</taxon>
        <taxon>Stramenopiles</taxon>
        <taxon>Oomycota</taxon>
        <taxon>Peronosporomycetes</taxon>
        <taxon>Peronosporales</taxon>
        <taxon>Peronosporaceae</taxon>
        <taxon>Plasmopara</taxon>
    </lineage>
</organism>
<dbReference type="AlphaFoldDB" id="A0A0P1AIN6"/>
<dbReference type="RefSeq" id="XP_024576777.1">
    <property type="nucleotide sequence ID" value="XM_024726063.1"/>
</dbReference>
<evidence type="ECO:0000313" key="1">
    <source>
        <dbReference type="EMBL" id="CEG40408.1"/>
    </source>
</evidence>
<sequence>MRDASFQHRGRLNTAYSSALLQITEECGPCGLFAEEYVTRMMVHLNIALLSLLYPELRDKGASLAVRLANFYDR</sequence>
<dbReference type="GeneID" id="36405664"/>